<organism evidence="2 3">
    <name type="scientific">Podospora didyma</name>
    <dbReference type="NCBI Taxonomy" id="330526"/>
    <lineage>
        <taxon>Eukaryota</taxon>
        <taxon>Fungi</taxon>
        <taxon>Dikarya</taxon>
        <taxon>Ascomycota</taxon>
        <taxon>Pezizomycotina</taxon>
        <taxon>Sordariomycetes</taxon>
        <taxon>Sordariomycetidae</taxon>
        <taxon>Sordariales</taxon>
        <taxon>Podosporaceae</taxon>
        <taxon>Podospora</taxon>
    </lineage>
</organism>
<proteinExistence type="predicted"/>
<sequence>MLLRPSPLARSKLRWRESPSGGRSRFWRFQSNVPFSCISGDLTKPLHGGADGPCLSSGLVATASPAVIPRGGFLDLPSLARLAWPDWLQKRKQSNPNPFTSATLSSLPAVSYCYCQELIRLTAVAFCRKFSGYVIRNAARKSLGHTPAVTSEHGAARGISDYGGRGGRGERDSAPKPTASNCS</sequence>
<dbReference type="EMBL" id="JAULSW010000006">
    <property type="protein sequence ID" value="KAK3377737.1"/>
    <property type="molecule type" value="Genomic_DNA"/>
</dbReference>
<evidence type="ECO:0000313" key="2">
    <source>
        <dbReference type="EMBL" id="KAK3377737.1"/>
    </source>
</evidence>
<comment type="caution">
    <text evidence="2">The sequence shown here is derived from an EMBL/GenBank/DDBJ whole genome shotgun (WGS) entry which is preliminary data.</text>
</comment>
<gene>
    <name evidence="2" type="ORF">B0H63DRAFT_477837</name>
</gene>
<protein>
    <submittedName>
        <fullName evidence="2">Uncharacterized protein</fullName>
    </submittedName>
</protein>
<reference evidence="2" key="2">
    <citation type="submission" date="2023-06" db="EMBL/GenBank/DDBJ databases">
        <authorList>
            <consortium name="Lawrence Berkeley National Laboratory"/>
            <person name="Haridas S."/>
            <person name="Hensen N."/>
            <person name="Bonometti L."/>
            <person name="Westerberg I."/>
            <person name="Brannstrom I.O."/>
            <person name="Guillou S."/>
            <person name="Cros-Aarteil S."/>
            <person name="Calhoun S."/>
            <person name="Kuo A."/>
            <person name="Mondo S."/>
            <person name="Pangilinan J."/>
            <person name="Riley R."/>
            <person name="LaButti K."/>
            <person name="Andreopoulos B."/>
            <person name="Lipzen A."/>
            <person name="Chen C."/>
            <person name="Yanf M."/>
            <person name="Daum C."/>
            <person name="Ng V."/>
            <person name="Clum A."/>
            <person name="Steindorff A."/>
            <person name="Ohm R."/>
            <person name="Martin F."/>
            <person name="Silar P."/>
            <person name="Natvig D."/>
            <person name="Lalanne C."/>
            <person name="Gautier V."/>
            <person name="Ament-velasquez S.L."/>
            <person name="Kruys A."/>
            <person name="Hutchinson M.I."/>
            <person name="Powell A.J."/>
            <person name="Barry K."/>
            <person name="Miller A.N."/>
            <person name="Grigoriev I.V."/>
            <person name="Debuchy R."/>
            <person name="Gladieux P."/>
            <person name="Thoren M.H."/>
            <person name="Johannesson H."/>
        </authorList>
    </citation>
    <scope>NUCLEOTIDE SEQUENCE</scope>
    <source>
        <strain evidence="2">CBS 232.78</strain>
    </source>
</reference>
<feature type="region of interest" description="Disordered" evidence="1">
    <location>
        <begin position="149"/>
        <end position="183"/>
    </location>
</feature>
<evidence type="ECO:0000256" key="1">
    <source>
        <dbReference type="SAM" id="MobiDB-lite"/>
    </source>
</evidence>
<reference evidence="2" key="1">
    <citation type="journal article" date="2023" name="Mol. Phylogenet. Evol.">
        <title>Genome-scale phylogeny and comparative genomics of the fungal order Sordariales.</title>
        <authorList>
            <person name="Hensen N."/>
            <person name="Bonometti L."/>
            <person name="Westerberg I."/>
            <person name="Brannstrom I.O."/>
            <person name="Guillou S."/>
            <person name="Cros-Aarteil S."/>
            <person name="Calhoun S."/>
            <person name="Haridas S."/>
            <person name="Kuo A."/>
            <person name="Mondo S."/>
            <person name="Pangilinan J."/>
            <person name="Riley R."/>
            <person name="LaButti K."/>
            <person name="Andreopoulos B."/>
            <person name="Lipzen A."/>
            <person name="Chen C."/>
            <person name="Yan M."/>
            <person name="Daum C."/>
            <person name="Ng V."/>
            <person name="Clum A."/>
            <person name="Steindorff A."/>
            <person name="Ohm R.A."/>
            <person name="Martin F."/>
            <person name="Silar P."/>
            <person name="Natvig D.O."/>
            <person name="Lalanne C."/>
            <person name="Gautier V."/>
            <person name="Ament-Velasquez S.L."/>
            <person name="Kruys A."/>
            <person name="Hutchinson M.I."/>
            <person name="Powell A.J."/>
            <person name="Barry K."/>
            <person name="Miller A.N."/>
            <person name="Grigoriev I.V."/>
            <person name="Debuchy R."/>
            <person name="Gladieux P."/>
            <person name="Hiltunen Thoren M."/>
            <person name="Johannesson H."/>
        </authorList>
    </citation>
    <scope>NUCLEOTIDE SEQUENCE</scope>
    <source>
        <strain evidence="2">CBS 232.78</strain>
    </source>
</reference>
<accession>A0AAE0KK76</accession>
<dbReference type="AlphaFoldDB" id="A0AAE0KK76"/>
<name>A0AAE0KK76_9PEZI</name>
<evidence type="ECO:0000313" key="3">
    <source>
        <dbReference type="Proteomes" id="UP001285441"/>
    </source>
</evidence>
<dbReference type="Proteomes" id="UP001285441">
    <property type="component" value="Unassembled WGS sequence"/>
</dbReference>
<keyword evidence="3" id="KW-1185">Reference proteome</keyword>